<dbReference type="STRING" id="29542.A6070_13625"/>
<evidence type="ECO:0000256" key="2">
    <source>
        <dbReference type="ARBA" id="ARBA00007935"/>
    </source>
</evidence>
<dbReference type="KEGG" id="pace:A6070_13625"/>
<feature type="transmembrane region" description="Helical" evidence="8">
    <location>
        <begin position="255"/>
        <end position="281"/>
    </location>
</feature>
<dbReference type="Pfam" id="PF01032">
    <property type="entry name" value="FecCD"/>
    <property type="match status" value="1"/>
</dbReference>
<dbReference type="OrthoDB" id="9782305at2"/>
<reference evidence="9 10" key="1">
    <citation type="journal article" date="2017" name="Genome Announc.">
        <title>Complete Genome Sequences of Two Acetylene-Fermenting Pelobacter acetylenicus Strains.</title>
        <authorList>
            <person name="Sutton J.M."/>
            <person name="Baesman S.M."/>
            <person name="Fierst J.L."/>
            <person name="Poret-Peterson A.T."/>
            <person name="Oremland R.S."/>
            <person name="Dunlap D.S."/>
            <person name="Akob D.M."/>
        </authorList>
    </citation>
    <scope>NUCLEOTIDE SEQUENCE [LARGE SCALE GENOMIC DNA]</scope>
    <source>
        <strain evidence="9 10">DSM 3247</strain>
    </source>
</reference>
<dbReference type="InterPro" id="IPR000522">
    <property type="entry name" value="ABC_transptr_permease_BtuC"/>
</dbReference>
<comment type="subcellular location">
    <subcellularLocation>
        <location evidence="1">Cell membrane</location>
        <topology evidence="1">Multi-pass membrane protein</topology>
    </subcellularLocation>
</comment>
<evidence type="ECO:0000256" key="6">
    <source>
        <dbReference type="ARBA" id="ARBA00022989"/>
    </source>
</evidence>
<evidence type="ECO:0000256" key="8">
    <source>
        <dbReference type="SAM" id="Phobius"/>
    </source>
</evidence>
<comment type="similarity">
    <text evidence="2">Belongs to the binding-protein-dependent transport system permease family. FecCD subfamily.</text>
</comment>
<dbReference type="FunFam" id="1.10.3470.10:FF:000001">
    <property type="entry name" value="Vitamin B12 ABC transporter permease BtuC"/>
    <property type="match status" value="1"/>
</dbReference>
<feature type="transmembrane region" description="Helical" evidence="8">
    <location>
        <begin position="12"/>
        <end position="33"/>
    </location>
</feature>
<evidence type="ECO:0000256" key="3">
    <source>
        <dbReference type="ARBA" id="ARBA00022448"/>
    </source>
</evidence>
<feature type="transmembrane region" description="Helical" evidence="8">
    <location>
        <begin position="103"/>
        <end position="125"/>
    </location>
</feature>
<keyword evidence="7 8" id="KW-0472">Membrane</keyword>
<dbReference type="GO" id="GO:0033214">
    <property type="term" value="P:siderophore-iron import into cell"/>
    <property type="evidence" value="ECO:0007669"/>
    <property type="project" value="TreeGrafter"/>
</dbReference>
<evidence type="ECO:0000256" key="4">
    <source>
        <dbReference type="ARBA" id="ARBA00022475"/>
    </source>
</evidence>
<dbReference type="Proteomes" id="UP000182264">
    <property type="component" value="Chromosome"/>
</dbReference>
<dbReference type="Gene3D" id="1.10.3470.10">
    <property type="entry name" value="ABC transporter involved in vitamin B12 uptake, BtuC"/>
    <property type="match status" value="1"/>
</dbReference>
<evidence type="ECO:0000313" key="10">
    <source>
        <dbReference type="Proteomes" id="UP000182264"/>
    </source>
</evidence>
<feature type="transmembrane region" description="Helical" evidence="8">
    <location>
        <begin position="210"/>
        <end position="229"/>
    </location>
</feature>
<evidence type="ECO:0000256" key="5">
    <source>
        <dbReference type="ARBA" id="ARBA00022692"/>
    </source>
</evidence>
<feature type="transmembrane region" description="Helical" evidence="8">
    <location>
        <begin position="163"/>
        <end position="184"/>
    </location>
</feature>
<evidence type="ECO:0000256" key="7">
    <source>
        <dbReference type="ARBA" id="ARBA00023136"/>
    </source>
</evidence>
<dbReference type="EMBL" id="CP015518">
    <property type="protein sequence ID" value="APG24458.1"/>
    <property type="molecule type" value="Genomic_DNA"/>
</dbReference>
<keyword evidence="4" id="KW-1003">Cell membrane</keyword>
<feature type="transmembrane region" description="Helical" evidence="8">
    <location>
        <begin position="293"/>
        <end position="311"/>
    </location>
</feature>
<evidence type="ECO:0000313" key="9">
    <source>
        <dbReference type="EMBL" id="APG24458.1"/>
    </source>
</evidence>
<keyword evidence="5 8" id="KW-0812">Transmembrane</keyword>
<name>A0A1L3GFJ1_SYNAC</name>
<dbReference type="CDD" id="cd06550">
    <property type="entry name" value="TM_ABC_iron-siderophores_like"/>
    <property type="match status" value="1"/>
</dbReference>
<accession>A0A1L3GFJ1</accession>
<dbReference type="InterPro" id="IPR037294">
    <property type="entry name" value="ABC_BtuC-like"/>
</dbReference>
<keyword evidence="6 8" id="KW-1133">Transmembrane helix</keyword>
<organism evidence="9 10">
    <name type="scientific">Syntrophotalea acetylenica</name>
    <name type="common">Pelobacter acetylenicus</name>
    <dbReference type="NCBI Taxonomy" id="29542"/>
    <lineage>
        <taxon>Bacteria</taxon>
        <taxon>Pseudomonadati</taxon>
        <taxon>Thermodesulfobacteriota</taxon>
        <taxon>Desulfuromonadia</taxon>
        <taxon>Desulfuromonadales</taxon>
        <taxon>Syntrophotaleaceae</taxon>
        <taxon>Syntrophotalea</taxon>
    </lineage>
</organism>
<dbReference type="AlphaFoldDB" id="A0A1L3GFJ1"/>
<dbReference type="PANTHER" id="PTHR30472">
    <property type="entry name" value="FERRIC ENTEROBACTIN TRANSPORT SYSTEM PERMEASE PROTEIN"/>
    <property type="match status" value="1"/>
</dbReference>
<keyword evidence="3" id="KW-0813">Transport</keyword>
<keyword evidence="10" id="KW-1185">Reference proteome</keyword>
<gene>
    <name evidence="9" type="ORF">A7E75_04980</name>
</gene>
<protein>
    <submittedName>
        <fullName evidence="9">ABC transporter permease</fullName>
    </submittedName>
</protein>
<feature type="transmembrane region" description="Helical" evidence="8">
    <location>
        <begin position="323"/>
        <end position="342"/>
    </location>
</feature>
<dbReference type="SUPFAM" id="SSF81345">
    <property type="entry name" value="ABC transporter involved in vitamin B12 uptake, BtuC"/>
    <property type="match status" value="1"/>
</dbReference>
<dbReference type="GO" id="GO:0022857">
    <property type="term" value="F:transmembrane transporter activity"/>
    <property type="evidence" value="ECO:0007669"/>
    <property type="project" value="InterPro"/>
</dbReference>
<dbReference type="RefSeq" id="WP_072286298.1">
    <property type="nucleotide sequence ID" value="NZ_CP015455.1"/>
</dbReference>
<dbReference type="PANTHER" id="PTHR30472:SF25">
    <property type="entry name" value="ABC TRANSPORTER PERMEASE PROTEIN MJ0876-RELATED"/>
    <property type="match status" value="1"/>
</dbReference>
<proteinExistence type="inferred from homology"/>
<sequence>MNRPSEHRRFSLTGFAASIAAMGLLLTGMFLSIRIGPWAISLQDTARILASRMLHMNLPTDPALEAIVWLGRVPRTLTGVMVGFALGAAGTIMQGIFKNPMASPGVIGTSSGAALGAVTAIYIGLAATSIYAVPSFAILFAFVSMLVVLGIATSGGLTSRYTLLLGGIAFNAIFGALTSLVIVLSTDQFEMARQIVGWLMGDLTNRSWQHVYIVLIITLVGTLWSLLYARDLNIIMLSEEMAANLGVNVTLSRNMLLFVAALLTGGAIAVSGAIGFVGLIAPHIMRSFVGSDNRLLIPAAGILGGALVVYSDCAVRVWGGGGLRIGVLTALLGGPFFLYLIIRDRRKFVFF</sequence>
<evidence type="ECO:0000256" key="1">
    <source>
        <dbReference type="ARBA" id="ARBA00004651"/>
    </source>
</evidence>
<dbReference type="GO" id="GO:0005886">
    <property type="term" value="C:plasma membrane"/>
    <property type="evidence" value="ECO:0007669"/>
    <property type="project" value="UniProtKB-SubCell"/>
</dbReference>
<feature type="transmembrane region" description="Helical" evidence="8">
    <location>
        <begin position="137"/>
        <end position="157"/>
    </location>
</feature>
<feature type="transmembrane region" description="Helical" evidence="8">
    <location>
        <begin position="77"/>
        <end position="97"/>
    </location>
</feature>